<sequence>MKSTIYLFKEKFWLTPAIFSILAIALSVGFFYVDLLLVERFKEFIPSILLTKVDLAKTIMGTLAGALLTMSTFTFSTILVVLTMYSAQFSPRALKNFVHDPVTWRVLGIFLGGFIYNTLSLLFMRDDLYTHDVLSTFVGIVIAFFCLGTFAYFIHYIATTVQVSKLIEVLIKDAEDVISYYEEFEEKCAVSEISDGLNPIGIIETVNAETSGYLQFMSFEKLLGHADKNGFEVDVLVCIGDYIYEGKPLMNIYRKEGQDYDVSGYYSIGGERSAEQDLPYALQKLVEIALRAISPGINDPNTANDIIVRIGRLLGKTAHIPHGELALANKEGQHIVKCTLPEFSGVLYKVYYQMAYYGKEDISVMHSMADSLKIVAELAPSEHHQAIWDIQIYILESLEGQQLKSMDQDFLQKKVDELAVATGQRSIQIGALAGE</sequence>
<dbReference type="EMBL" id="JACHHE010000006">
    <property type="protein sequence ID" value="MBB5181062.1"/>
    <property type="molecule type" value="Genomic_DNA"/>
</dbReference>
<dbReference type="InterPro" id="IPR018723">
    <property type="entry name" value="DUF2254_membrane"/>
</dbReference>
<dbReference type="RefSeq" id="WP_135500940.1">
    <property type="nucleotide sequence ID" value="NZ_JACHHE010000006.1"/>
</dbReference>
<dbReference type="Proteomes" id="UP000525923">
    <property type="component" value="Unassembled WGS sequence"/>
</dbReference>
<evidence type="ECO:0000313" key="2">
    <source>
        <dbReference type="EMBL" id="MBB5181062.1"/>
    </source>
</evidence>
<feature type="transmembrane region" description="Helical" evidence="1">
    <location>
        <begin position="102"/>
        <end position="124"/>
    </location>
</feature>
<keyword evidence="1" id="KW-0812">Transmembrane</keyword>
<evidence type="ECO:0000313" key="3">
    <source>
        <dbReference type="Proteomes" id="UP000525923"/>
    </source>
</evidence>
<dbReference type="OrthoDB" id="2955631at2"/>
<organism evidence="2 3">
    <name type="scientific">Planococcus koreensis</name>
    <dbReference type="NCBI Taxonomy" id="112331"/>
    <lineage>
        <taxon>Bacteria</taxon>
        <taxon>Bacillati</taxon>
        <taxon>Bacillota</taxon>
        <taxon>Bacilli</taxon>
        <taxon>Bacillales</taxon>
        <taxon>Caryophanaceae</taxon>
        <taxon>Planococcus</taxon>
    </lineage>
</organism>
<dbReference type="Pfam" id="PF10011">
    <property type="entry name" value="DUF2254"/>
    <property type="match status" value="1"/>
</dbReference>
<feature type="transmembrane region" description="Helical" evidence="1">
    <location>
        <begin position="136"/>
        <end position="158"/>
    </location>
</feature>
<comment type="caution">
    <text evidence="2">The sequence shown here is derived from an EMBL/GenBank/DDBJ whole genome shotgun (WGS) entry which is preliminary data.</text>
</comment>
<keyword evidence="1" id="KW-1133">Transmembrane helix</keyword>
<gene>
    <name evidence="2" type="ORF">HNQ44_002507</name>
</gene>
<name>A0A7W8CSX4_9BACL</name>
<protein>
    <submittedName>
        <fullName evidence="2">Putative membrane protein</fullName>
    </submittedName>
</protein>
<reference evidence="2 3" key="1">
    <citation type="submission" date="2020-08" db="EMBL/GenBank/DDBJ databases">
        <title>Genomic Encyclopedia of Type Strains, Phase IV (KMG-IV): sequencing the most valuable type-strain genomes for metagenomic binning, comparative biology and taxonomic classification.</title>
        <authorList>
            <person name="Goeker M."/>
        </authorList>
    </citation>
    <scope>NUCLEOTIDE SEQUENCE [LARGE SCALE GENOMIC DNA]</scope>
    <source>
        <strain evidence="2 3">DSM 15895</strain>
    </source>
</reference>
<feature type="transmembrane region" description="Helical" evidence="1">
    <location>
        <begin position="12"/>
        <end position="38"/>
    </location>
</feature>
<dbReference type="AlphaFoldDB" id="A0A7W8CSX4"/>
<evidence type="ECO:0000256" key="1">
    <source>
        <dbReference type="SAM" id="Phobius"/>
    </source>
</evidence>
<feature type="transmembrane region" description="Helical" evidence="1">
    <location>
        <begin position="59"/>
        <end position="82"/>
    </location>
</feature>
<keyword evidence="3" id="KW-1185">Reference proteome</keyword>
<accession>A0A7W8CSX4</accession>
<proteinExistence type="predicted"/>
<keyword evidence="1" id="KW-0472">Membrane</keyword>